<reference evidence="1 2" key="1">
    <citation type="journal article" date="2010" name="Int. J. Syst. Evol. Microbiol.">
        <title>Sphingopyxis bauzanensis sp. nov., a psychrophilic bacterium isolated from soil.</title>
        <authorList>
            <person name="Zhang D.C."/>
            <person name="Liu H.C."/>
            <person name="Xin Y.H."/>
            <person name="Zhou Y.G."/>
            <person name="Schinner F."/>
            <person name="Margesin R."/>
        </authorList>
    </citation>
    <scope>NUCLEOTIDE SEQUENCE [LARGE SCALE GENOMIC DNA]</scope>
    <source>
        <strain evidence="1 2">DSM 22271</strain>
    </source>
</reference>
<dbReference type="EMBL" id="NISK01000002">
    <property type="protein sequence ID" value="OWQ97471.1"/>
    <property type="molecule type" value="Genomic_DNA"/>
</dbReference>
<dbReference type="AlphaFoldDB" id="A0A246JWL5"/>
<accession>A0A246JWL5</accession>
<protein>
    <submittedName>
        <fullName evidence="1">Uncharacterized protein</fullName>
    </submittedName>
</protein>
<comment type="caution">
    <text evidence="1">The sequence shown here is derived from an EMBL/GenBank/DDBJ whole genome shotgun (WGS) entry which is preliminary data.</text>
</comment>
<evidence type="ECO:0000313" key="1">
    <source>
        <dbReference type="EMBL" id="OWQ97471.1"/>
    </source>
</evidence>
<proteinExistence type="predicted"/>
<name>A0A246JWL5_9SPHN</name>
<keyword evidence="2" id="KW-1185">Reference proteome</keyword>
<sequence>MFHGSLVGSEAFLFFTKLGLRLDHTVLGFIAALAVRGKFGLDLGVDLRGVRFCLPTCGCQIVELLIVFFQTACQFLVLVEDQLTQVVFDFTACQR</sequence>
<gene>
    <name evidence="1" type="ORF">CDQ92_10670</name>
</gene>
<evidence type="ECO:0000313" key="2">
    <source>
        <dbReference type="Proteomes" id="UP000197361"/>
    </source>
</evidence>
<organism evidence="1 2">
    <name type="scientific">Sphingopyxis bauzanensis</name>
    <dbReference type="NCBI Taxonomy" id="651663"/>
    <lineage>
        <taxon>Bacteria</taxon>
        <taxon>Pseudomonadati</taxon>
        <taxon>Pseudomonadota</taxon>
        <taxon>Alphaproteobacteria</taxon>
        <taxon>Sphingomonadales</taxon>
        <taxon>Sphingomonadaceae</taxon>
        <taxon>Sphingopyxis</taxon>
    </lineage>
</organism>
<dbReference type="Proteomes" id="UP000197361">
    <property type="component" value="Unassembled WGS sequence"/>
</dbReference>